<dbReference type="EMBL" id="NWSH01007774">
    <property type="protein sequence ID" value="PCG62808.1"/>
    <property type="molecule type" value="Genomic_DNA"/>
</dbReference>
<organism evidence="2">
    <name type="scientific">Heliothis virescens</name>
    <name type="common">Tobacco budworm moth</name>
    <dbReference type="NCBI Taxonomy" id="7102"/>
    <lineage>
        <taxon>Eukaryota</taxon>
        <taxon>Metazoa</taxon>
        <taxon>Ecdysozoa</taxon>
        <taxon>Arthropoda</taxon>
        <taxon>Hexapoda</taxon>
        <taxon>Insecta</taxon>
        <taxon>Pterygota</taxon>
        <taxon>Neoptera</taxon>
        <taxon>Endopterygota</taxon>
        <taxon>Lepidoptera</taxon>
        <taxon>Glossata</taxon>
        <taxon>Ditrysia</taxon>
        <taxon>Noctuoidea</taxon>
        <taxon>Noctuidae</taxon>
        <taxon>Heliothinae</taxon>
        <taxon>Heliothis</taxon>
    </lineage>
</organism>
<dbReference type="SMART" id="SM00028">
    <property type="entry name" value="TPR"/>
    <property type="match status" value="3"/>
</dbReference>
<dbReference type="InterPro" id="IPR038906">
    <property type="entry name" value="TTC36"/>
</dbReference>
<dbReference type="GO" id="GO:0006570">
    <property type="term" value="P:tyrosine metabolic process"/>
    <property type="evidence" value="ECO:0007669"/>
    <property type="project" value="TreeGrafter"/>
</dbReference>
<dbReference type="SUPFAM" id="SSF48452">
    <property type="entry name" value="TPR-like"/>
    <property type="match status" value="1"/>
</dbReference>
<evidence type="ECO:0000256" key="1">
    <source>
        <dbReference type="ARBA" id="ARBA00006995"/>
    </source>
</evidence>
<dbReference type="PANTHER" id="PTHR21405:SF0">
    <property type="entry name" value="TETRATRICOPEPTIDE REPEAT PROTEIN 36"/>
    <property type="match status" value="1"/>
</dbReference>
<sequence>MAALDHLSERDKAVLRSIFDPTATIAADVVEDAGDQFLEDEEEPTTEAHKESIALCAEGVRLAEAGKLEQALECMTRGVQAAPDRAAGYNDRAQLLRIMKKDDDAMSDLNHAIQLTAGKQSRARALALCQRGVLLRKRGNDDDARVAFTEAAKLGSSFAKKQVIELNPYAALCNQMLSQVMRGETDIKL</sequence>
<dbReference type="PANTHER" id="PTHR21405">
    <property type="entry name" value="CDNA SEQUENCE BC021608"/>
    <property type="match status" value="1"/>
</dbReference>
<proteinExistence type="inferred from homology"/>
<accession>A0A2A4ITT5</accession>
<dbReference type="Gene3D" id="1.25.40.10">
    <property type="entry name" value="Tetratricopeptide repeat domain"/>
    <property type="match status" value="1"/>
</dbReference>
<protein>
    <submittedName>
        <fullName evidence="2">Uncharacterized protein</fullName>
    </submittedName>
</protein>
<dbReference type="InterPro" id="IPR011990">
    <property type="entry name" value="TPR-like_helical_dom_sf"/>
</dbReference>
<comment type="caution">
    <text evidence="2">The sequence shown here is derived from an EMBL/GenBank/DDBJ whole genome shotgun (WGS) entry which is preliminary data.</text>
</comment>
<comment type="similarity">
    <text evidence="1">Belongs to the TTC36 family.</text>
</comment>
<dbReference type="InterPro" id="IPR019734">
    <property type="entry name" value="TPR_rpt"/>
</dbReference>
<evidence type="ECO:0000313" key="2">
    <source>
        <dbReference type="EMBL" id="PCG62808.1"/>
    </source>
</evidence>
<reference evidence="2" key="1">
    <citation type="submission" date="2017-09" db="EMBL/GenBank/DDBJ databases">
        <title>Contemporary evolution of a Lepidopteran species, Heliothis virescens, in response to modern agricultural practices.</title>
        <authorList>
            <person name="Fritz M.L."/>
            <person name="Deyonke A.M."/>
            <person name="Papanicolaou A."/>
            <person name="Micinski S."/>
            <person name="Westbrook J."/>
            <person name="Gould F."/>
        </authorList>
    </citation>
    <scope>NUCLEOTIDE SEQUENCE [LARGE SCALE GENOMIC DNA]</scope>
    <source>
        <strain evidence="2">HvINT-</strain>
        <tissue evidence="2">Whole body</tissue>
    </source>
</reference>
<gene>
    <name evidence="2" type="ORF">B5V51_13584</name>
</gene>
<name>A0A2A4ITT5_HELVI</name>
<dbReference type="STRING" id="7102.A0A2A4ITT5"/>
<dbReference type="AlphaFoldDB" id="A0A2A4ITT5"/>